<protein>
    <submittedName>
        <fullName evidence="3">DUF4956 domain-containing protein</fullName>
    </submittedName>
</protein>
<dbReference type="Pfam" id="PF16316">
    <property type="entry name" value="DUF4956"/>
    <property type="match status" value="1"/>
</dbReference>
<comment type="caution">
    <text evidence="3">The sequence shown here is derived from an EMBL/GenBank/DDBJ whole genome shotgun (WGS) entry which is preliminary data.</text>
</comment>
<reference evidence="3" key="1">
    <citation type="submission" date="2021-04" db="EMBL/GenBank/DDBJ databases">
        <title>Sequencing of actinobacteria type strains.</title>
        <authorList>
            <person name="Nguyen G.-S."/>
            <person name="Wentzel A."/>
        </authorList>
    </citation>
    <scope>NUCLEOTIDE SEQUENCE</scope>
    <source>
        <strain evidence="3">DSM 42095</strain>
    </source>
</reference>
<evidence type="ECO:0000256" key="1">
    <source>
        <dbReference type="SAM" id="MobiDB-lite"/>
    </source>
</evidence>
<feature type="transmembrane region" description="Helical" evidence="2">
    <location>
        <begin position="89"/>
        <end position="122"/>
    </location>
</feature>
<dbReference type="Proteomes" id="UP000675554">
    <property type="component" value="Unassembled WGS sequence"/>
</dbReference>
<organism evidence="3 4">
    <name type="scientific">Streptomyces daliensis</name>
    <dbReference type="NCBI Taxonomy" id="299421"/>
    <lineage>
        <taxon>Bacteria</taxon>
        <taxon>Bacillati</taxon>
        <taxon>Actinomycetota</taxon>
        <taxon>Actinomycetes</taxon>
        <taxon>Kitasatosporales</taxon>
        <taxon>Streptomycetaceae</taxon>
        <taxon>Streptomyces</taxon>
    </lineage>
</organism>
<feature type="transmembrane region" description="Helical" evidence="2">
    <location>
        <begin position="6"/>
        <end position="28"/>
    </location>
</feature>
<feature type="transmembrane region" description="Helical" evidence="2">
    <location>
        <begin position="60"/>
        <end position="77"/>
    </location>
</feature>
<keyword evidence="2" id="KW-0472">Membrane</keyword>
<evidence type="ECO:0000313" key="3">
    <source>
        <dbReference type="EMBL" id="MBR7676181.1"/>
    </source>
</evidence>
<dbReference type="AlphaFoldDB" id="A0A8T4IUS8"/>
<keyword evidence="2" id="KW-1133">Transmembrane helix</keyword>
<feature type="compositionally biased region" description="Low complexity" evidence="1">
    <location>
        <begin position="210"/>
        <end position="229"/>
    </location>
</feature>
<keyword evidence="4" id="KW-1185">Reference proteome</keyword>
<keyword evidence="2" id="KW-0812">Transmembrane</keyword>
<sequence length="239" mass="25721">MDSISQLLAHLGLDLVAVLTLTFAVYYPRHRRRDLVPAYLALNVSLFAVVAALARVGGDGGLALGFGLFGVLSMIRLRSESIQNEEVAYYFTTLVLGLIAGLPHLPFALAATLCALPLAVVWAADHPRLFARTLRAVVTFDAALTEPDAVEAYVRERLGEPQSWKVQEIDYVRDLAVVDVRYRLSAAPAHHADGTGHAARAERPERADRTAPAPAPYAASTTEPTSTTAIADHSQEAAV</sequence>
<proteinExistence type="predicted"/>
<dbReference type="InterPro" id="IPR032531">
    <property type="entry name" value="DUF4956"/>
</dbReference>
<feature type="compositionally biased region" description="Basic and acidic residues" evidence="1">
    <location>
        <begin position="191"/>
        <end position="209"/>
    </location>
</feature>
<dbReference type="EMBL" id="JAGSMN010000610">
    <property type="protein sequence ID" value="MBR7676181.1"/>
    <property type="molecule type" value="Genomic_DNA"/>
</dbReference>
<evidence type="ECO:0000256" key="2">
    <source>
        <dbReference type="SAM" id="Phobius"/>
    </source>
</evidence>
<evidence type="ECO:0000313" key="4">
    <source>
        <dbReference type="Proteomes" id="UP000675554"/>
    </source>
</evidence>
<accession>A0A8T4IUS8</accession>
<feature type="region of interest" description="Disordered" evidence="1">
    <location>
        <begin position="191"/>
        <end position="239"/>
    </location>
</feature>
<name>A0A8T4IUS8_9ACTN</name>
<gene>
    <name evidence="3" type="ORF">KDA82_24860</name>
</gene>
<feature type="transmembrane region" description="Helical" evidence="2">
    <location>
        <begin position="35"/>
        <end position="54"/>
    </location>
</feature>